<dbReference type="InterPro" id="IPR018483">
    <property type="entry name" value="Carb_kinase_FGGY_CS"/>
</dbReference>
<evidence type="ECO:0000313" key="10">
    <source>
        <dbReference type="EMBL" id="KXB80191.1"/>
    </source>
</evidence>
<dbReference type="CDD" id="cd07781">
    <property type="entry name" value="ASKHA_NBD_FGGY_L-RBK"/>
    <property type="match status" value="1"/>
</dbReference>
<dbReference type="PANTHER" id="PTHR43435:SF4">
    <property type="entry name" value="FGGY CARBOHYDRATE KINASE DOMAIN-CONTAINING PROTEIN"/>
    <property type="match status" value="1"/>
</dbReference>
<dbReference type="GO" id="GO:0005524">
    <property type="term" value="F:ATP binding"/>
    <property type="evidence" value="ECO:0007669"/>
    <property type="project" value="UniProtKB-KW"/>
</dbReference>
<dbReference type="PANTHER" id="PTHR43435">
    <property type="entry name" value="RIBULOKINASE"/>
    <property type="match status" value="1"/>
</dbReference>
<comment type="caution">
    <text evidence="10">The sequence shown here is derived from an EMBL/GenBank/DDBJ whole genome shotgun (WGS) entry which is preliminary data.</text>
</comment>
<evidence type="ECO:0000256" key="3">
    <source>
        <dbReference type="ARBA" id="ARBA00022777"/>
    </source>
</evidence>
<evidence type="ECO:0000256" key="2">
    <source>
        <dbReference type="ARBA" id="ARBA00022741"/>
    </source>
</evidence>
<dbReference type="Gene3D" id="3.30.420.40">
    <property type="match status" value="2"/>
</dbReference>
<dbReference type="EMBL" id="LSDN01000018">
    <property type="protein sequence ID" value="KXB80191.1"/>
    <property type="molecule type" value="Genomic_DNA"/>
</dbReference>
<comment type="similarity">
    <text evidence="7">Belongs to the FGGY kinase family.</text>
</comment>
<evidence type="ECO:0000259" key="8">
    <source>
        <dbReference type="Pfam" id="PF00370"/>
    </source>
</evidence>
<dbReference type="SUPFAM" id="SSF53067">
    <property type="entry name" value="Actin-like ATPase domain"/>
    <property type="match status" value="2"/>
</dbReference>
<dbReference type="InterPro" id="IPR043129">
    <property type="entry name" value="ATPase_NBD"/>
</dbReference>
<evidence type="ECO:0000256" key="4">
    <source>
        <dbReference type="ARBA" id="ARBA00022840"/>
    </source>
</evidence>
<protein>
    <submittedName>
        <fullName evidence="10">Ribulokinase</fullName>
    </submittedName>
</protein>
<dbReference type="GO" id="GO:0008741">
    <property type="term" value="F:ribulokinase activity"/>
    <property type="evidence" value="ECO:0007669"/>
    <property type="project" value="InterPro"/>
</dbReference>
<dbReference type="AlphaFoldDB" id="A0AB34WYQ0"/>
<evidence type="ECO:0000256" key="7">
    <source>
        <dbReference type="RuleBase" id="RU003733"/>
    </source>
</evidence>
<dbReference type="InterPro" id="IPR018485">
    <property type="entry name" value="FGGY_C"/>
</dbReference>
<dbReference type="InterPro" id="IPR000577">
    <property type="entry name" value="Carb_kinase_FGGY"/>
</dbReference>
<evidence type="ECO:0000256" key="1">
    <source>
        <dbReference type="ARBA" id="ARBA00022679"/>
    </source>
</evidence>
<accession>A0AB34WYQ0</accession>
<dbReference type="GO" id="GO:0019150">
    <property type="term" value="F:D-ribulokinase activity"/>
    <property type="evidence" value="ECO:0007669"/>
    <property type="project" value="TreeGrafter"/>
</dbReference>
<dbReference type="PROSITE" id="PS00445">
    <property type="entry name" value="FGGY_KINASES_2"/>
    <property type="match status" value="1"/>
</dbReference>
<dbReference type="Pfam" id="PF00370">
    <property type="entry name" value="FGGY_N"/>
    <property type="match status" value="1"/>
</dbReference>
<dbReference type="GO" id="GO:0005737">
    <property type="term" value="C:cytoplasm"/>
    <property type="evidence" value="ECO:0007669"/>
    <property type="project" value="TreeGrafter"/>
</dbReference>
<organism evidence="10 11">
    <name type="scientific">Varibaculum cambriense</name>
    <dbReference type="NCBI Taxonomy" id="184870"/>
    <lineage>
        <taxon>Bacteria</taxon>
        <taxon>Bacillati</taxon>
        <taxon>Actinomycetota</taxon>
        <taxon>Actinomycetes</taxon>
        <taxon>Actinomycetales</taxon>
        <taxon>Actinomycetaceae</taxon>
        <taxon>Varibaculum</taxon>
    </lineage>
</organism>
<keyword evidence="6" id="KW-0119">Carbohydrate metabolism</keyword>
<reference evidence="10 11" key="1">
    <citation type="submission" date="2016-01" db="EMBL/GenBank/DDBJ databases">
        <authorList>
            <person name="Mitreva M."/>
            <person name="Pepin K.H."/>
            <person name="Mihindukulasuriya K.A."/>
            <person name="Fulton R."/>
            <person name="Fronick C."/>
            <person name="O'Laughlin M."/>
            <person name="Miner T."/>
            <person name="Herter B."/>
            <person name="Rosa B.A."/>
            <person name="Cordes M."/>
            <person name="Tomlinson C."/>
            <person name="Wollam A."/>
            <person name="Palsikar V.B."/>
            <person name="Mardis E.R."/>
            <person name="Wilson R.K."/>
        </authorList>
    </citation>
    <scope>NUCLEOTIDE SEQUENCE [LARGE SCALE GENOMIC DNA]</scope>
    <source>
        <strain evidence="10 11">DNF00696</strain>
    </source>
</reference>
<evidence type="ECO:0000256" key="5">
    <source>
        <dbReference type="ARBA" id="ARBA00022935"/>
    </source>
</evidence>
<gene>
    <name evidence="10" type="ORF">HMPREF1862_01415</name>
</gene>
<keyword evidence="2" id="KW-0547">Nucleotide-binding</keyword>
<dbReference type="PIRSF" id="PIRSF000538">
    <property type="entry name" value="GlpK"/>
    <property type="match status" value="1"/>
</dbReference>
<keyword evidence="5" id="KW-0054">Arabinose catabolism</keyword>
<dbReference type="InterPro" id="IPR018484">
    <property type="entry name" value="FGGY_N"/>
</dbReference>
<dbReference type="GO" id="GO:0019569">
    <property type="term" value="P:L-arabinose catabolic process to D-xylulose 5-phosphate"/>
    <property type="evidence" value="ECO:0007669"/>
    <property type="project" value="InterPro"/>
</dbReference>
<keyword evidence="4" id="KW-0067">ATP-binding</keyword>
<evidence type="ECO:0000313" key="11">
    <source>
        <dbReference type="Proteomes" id="UP000070572"/>
    </source>
</evidence>
<sequence>MMLAQSLRRKQMVAPGYEGPYLLGIDYGTESCRAAIFDLRGTPIGFAATGYPTYHPHPGWAEQDPSDWWEALVASVRKVLDQTGIPARHIAGISYDATTMTVVPINKEGKEIRRAIMWMDVRATKQMERVMDMDHWARLYNGGKTTPPTAEWYPFKVAWLQENEPEIFKEAYRIVDAPDWLTYRLTGEWTININSASMRMNYNRDYGGWPVEYYEAIGAGDAFEKMPERVEDLGVPLGGLLPSVAQELGLLPGTPVAQGCADAWAGQIGLGAVQPGRVSLTTGSSHVIAGQSDKPVYGNGFMGSYTDGVLPGQYTLEGSLVSSGSVLKWFKEGFCEHLVRSAETVGVNPYEILDRKCAEIAPGSDGLIINEYFQGNRTPYTDSKARGIMWGLSLSHTPLHVYHAIMEAVAFGTAFNFKKMEDAGFKFDQVTVCGGATKSPLWMQMHADVSGKPLVKTEVGDAVVLGTCILAAVGSGQYANIQEAAANMVHETERIEPNPKTHEEYQFYLQKYMESYPAMQELTHEVVDHVAAGE</sequence>
<keyword evidence="3 7" id="KW-0418">Kinase</keyword>
<dbReference type="Pfam" id="PF02782">
    <property type="entry name" value="FGGY_C"/>
    <property type="match status" value="1"/>
</dbReference>
<name>A0AB34WYQ0_9ACTO</name>
<feature type="domain" description="Carbohydrate kinase FGGY C-terminal" evidence="9">
    <location>
        <begin position="280"/>
        <end position="474"/>
    </location>
</feature>
<proteinExistence type="inferred from homology"/>
<evidence type="ECO:0000256" key="6">
    <source>
        <dbReference type="ARBA" id="ARBA00023277"/>
    </source>
</evidence>
<dbReference type="Proteomes" id="UP000070572">
    <property type="component" value="Unassembled WGS sequence"/>
</dbReference>
<feature type="domain" description="Carbohydrate kinase FGGY N-terminal" evidence="8">
    <location>
        <begin position="21"/>
        <end position="269"/>
    </location>
</feature>
<evidence type="ECO:0000259" key="9">
    <source>
        <dbReference type="Pfam" id="PF02782"/>
    </source>
</evidence>
<keyword evidence="1 7" id="KW-0808">Transferase</keyword>
<dbReference type="InterPro" id="IPR005929">
    <property type="entry name" value="Ribulokinase"/>
</dbReference>